<gene>
    <name evidence="3" type="ORF">UL81_02650</name>
</gene>
<feature type="compositionally biased region" description="Low complexity" evidence="1">
    <location>
        <begin position="56"/>
        <end position="95"/>
    </location>
</feature>
<feature type="region of interest" description="Disordered" evidence="1">
    <location>
        <begin position="48"/>
        <end position="104"/>
    </location>
</feature>
<dbReference type="PATRIC" id="fig|161896.4.peg.521"/>
<proteinExistence type="predicted"/>
<sequence>MSGSFRIFKSTQRLLRSLLSKGTSMSKSIPLSLLSLLAVGALAACGSSAEPEEAPESSTSSVVESTESSTETTTSEMQSAEPAAQQPVEEPAAQQLNEEPQGERRQVIETIYEETYPMPGDGLFYDEPVVGFTEAPGQTEPYEMNKTIRACGDTRLHQTGTTFFTDGTSGWTAQCADAMS</sequence>
<name>A0A0F6TAS1_9CORY</name>
<reference evidence="3 4" key="1">
    <citation type="journal article" date="2015" name="Genome Announc.">
        <title>Complete Genome Sequence of Corynebacterium camporealensis DSM 44610, Isolated from the Milk of a Manchega Sheep with Subclinical Mastitis.</title>
        <authorList>
            <person name="Ruckert C."/>
            <person name="Albersmeier A."/>
            <person name="Winkler A."/>
            <person name="Tauch A."/>
        </authorList>
    </citation>
    <scope>NUCLEOTIDE SEQUENCE [LARGE SCALE GENOMIC DNA]</scope>
    <source>
        <strain evidence="3 4">DSM 44610</strain>
    </source>
</reference>
<keyword evidence="2" id="KW-0732">Signal</keyword>
<accession>A0A0F6TAS1</accession>
<dbReference type="STRING" id="161896.UL81_02650"/>
<dbReference type="HOGENOM" id="CLU_1493814_0_0_11"/>
<organism evidence="3 4">
    <name type="scientific">Corynebacterium camporealensis</name>
    <dbReference type="NCBI Taxonomy" id="161896"/>
    <lineage>
        <taxon>Bacteria</taxon>
        <taxon>Bacillati</taxon>
        <taxon>Actinomycetota</taxon>
        <taxon>Actinomycetes</taxon>
        <taxon>Mycobacteriales</taxon>
        <taxon>Corynebacteriaceae</taxon>
        <taxon>Corynebacterium</taxon>
    </lineage>
</organism>
<evidence type="ECO:0000256" key="1">
    <source>
        <dbReference type="SAM" id="MobiDB-lite"/>
    </source>
</evidence>
<feature type="chain" id="PRO_5002509830" evidence="2">
    <location>
        <begin position="44"/>
        <end position="180"/>
    </location>
</feature>
<dbReference type="Proteomes" id="UP000033566">
    <property type="component" value="Chromosome"/>
</dbReference>
<protein>
    <submittedName>
        <fullName evidence="3">Uncharacterized protein</fullName>
    </submittedName>
</protein>
<dbReference type="AlphaFoldDB" id="A0A0F6TAS1"/>
<keyword evidence="4" id="KW-1185">Reference proteome</keyword>
<dbReference type="KEGG" id="ccj:UL81_02650"/>
<evidence type="ECO:0000256" key="2">
    <source>
        <dbReference type="SAM" id="SignalP"/>
    </source>
</evidence>
<feature type="signal peptide" evidence="2">
    <location>
        <begin position="1"/>
        <end position="43"/>
    </location>
</feature>
<evidence type="ECO:0000313" key="4">
    <source>
        <dbReference type="Proteomes" id="UP000033566"/>
    </source>
</evidence>
<dbReference type="EMBL" id="CP011311">
    <property type="protein sequence ID" value="AKE38511.1"/>
    <property type="molecule type" value="Genomic_DNA"/>
</dbReference>
<evidence type="ECO:0000313" key="3">
    <source>
        <dbReference type="EMBL" id="AKE38511.1"/>
    </source>
</evidence>